<reference evidence="1 2" key="1">
    <citation type="journal article" date="2024" name="Proc. Natl. Acad. Sci. U.S.A.">
        <title>The evolutionary genomics of adaptation to stress in wild rhizobium bacteria.</title>
        <authorList>
            <person name="Kehlet-Delgado H."/>
            <person name="Montoya A.P."/>
            <person name="Jensen K.T."/>
            <person name="Wendlandt C.E."/>
            <person name="Dexheimer C."/>
            <person name="Roberts M."/>
            <person name="Torres Martinez L."/>
            <person name="Friesen M.L."/>
            <person name="Griffitts J.S."/>
            <person name="Porter S.S."/>
        </authorList>
    </citation>
    <scope>NUCLEOTIDE SEQUENCE [LARGE SCALE GENOMIC DNA]</scope>
    <source>
        <strain evidence="1 2">M0729</strain>
    </source>
</reference>
<keyword evidence="2" id="KW-1185">Reference proteome</keyword>
<sequence length="69" mass="7746">MWNPIASAPYGRSLELAVIDDDGLHTLVFPCEKGKEGWKDAATGARVGIRPTHWRHWKPEHKQTNSLPA</sequence>
<evidence type="ECO:0000313" key="1">
    <source>
        <dbReference type="EMBL" id="MER8933820.1"/>
    </source>
</evidence>
<gene>
    <name evidence="1" type="ORF">NKI33_12690</name>
</gene>
<protein>
    <submittedName>
        <fullName evidence="1">Uncharacterized protein</fullName>
    </submittedName>
</protein>
<name>A0ABV1YFB1_9HYPH</name>
<comment type="caution">
    <text evidence="1">The sequence shown here is derived from an EMBL/GenBank/DDBJ whole genome shotgun (WGS) entry which is preliminary data.</text>
</comment>
<proteinExistence type="predicted"/>
<accession>A0ABV1YFB1</accession>
<organism evidence="1 2">
    <name type="scientific">Mesorhizobium opportunistum</name>
    <dbReference type="NCBI Taxonomy" id="593909"/>
    <lineage>
        <taxon>Bacteria</taxon>
        <taxon>Pseudomonadati</taxon>
        <taxon>Pseudomonadota</taxon>
        <taxon>Alphaproteobacteria</taxon>
        <taxon>Hyphomicrobiales</taxon>
        <taxon>Phyllobacteriaceae</taxon>
        <taxon>Mesorhizobium</taxon>
    </lineage>
</organism>
<dbReference type="Proteomes" id="UP001464387">
    <property type="component" value="Unassembled WGS sequence"/>
</dbReference>
<evidence type="ECO:0000313" key="2">
    <source>
        <dbReference type="Proteomes" id="UP001464387"/>
    </source>
</evidence>
<dbReference type="EMBL" id="JAMYPJ010000015">
    <property type="protein sequence ID" value="MER8933820.1"/>
    <property type="molecule type" value="Genomic_DNA"/>
</dbReference>